<dbReference type="SUPFAM" id="SSF55681">
    <property type="entry name" value="Class II aaRS and biotin synthetases"/>
    <property type="match status" value="1"/>
</dbReference>
<name>A0A2J4XUH5_9ENTR</name>
<comment type="caution">
    <text evidence="2">The sequence shown here is derived from an EMBL/GenBank/DDBJ whole genome shotgun (WGS) entry which is preliminary data.</text>
</comment>
<accession>A0A2J4XUH5</accession>
<sequence length="116" mass="12544">FGVASHCRAVSGSFCDGRYNLACGEGEEVRKIAGTAQYWRPMAEGRGHVVLAHAVVLLDADLAAAHRAANDFEARLGSGREYRADKTVTLAELISEGADLLPRFREALTQQLENIS</sequence>
<dbReference type="AlphaFoldDB" id="A0A2J4XUH5"/>
<reference evidence="2 3" key="2">
    <citation type="submission" date="2018-01" db="EMBL/GenBank/DDBJ databases">
        <title>Genomic study of Klebsiella pneumoniae.</title>
        <authorList>
            <person name="Yang Y."/>
            <person name="Bicalho R."/>
        </authorList>
    </citation>
    <scope>NUCLEOTIDE SEQUENCE [LARGE SCALE GENOMIC DNA]</scope>
    <source>
        <strain evidence="2 3">A2</strain>
    </source>
</reference>
<protein>
    <submittedName>
        <fullName evidence="2">Lipoate-protein ligase A</fullName>
    </submittedName>
</protein>
<keyword evidence="2" id="KW-0436">Ligase</keyword>
<dbReference type="Proteomes" id="UP000234661">
    <property type="component" value="Unassembled WGS sequence"/>
</dbReference>
<dbReference type="InterPro" id="IPR045864">
    <property type="entry name" value="aa-tRNA-synth_II/BPL/LPL"/>
</dbReference>
<evidence type="ECO:0000313" key="3">
    <source>
        <dbReference type="Proteomes" id="UP000234661"/>
    </source>
</evidence>
<feature type="non-terminal residue" evidence="2">
    <location>
        <position position="1"/>
    </location>
</feature>
<reference evidence="2 3" key="1">
    <citation type="submission" date="2017-11" db="EMBL/GenBank/DDBJ databases">
        <authorList>
            <person name="Han C.G."/>
        </authorList>
    </citation>
    <scope>NUCLEOTIDE SEQUENCE [LARGE SCALE GENOMIC DNA]</scope>
    <source>
        <strain evidence="2 3">A2</strain>
    </source>
</reference>
<dbReference type="PROSITE" id="PS51733">
    <property type="entry name" value="BPL_LPL_CATALYTIC"/>
    <property type="match status" value="1"/>
</dbReference>
<organism evidence="2 3">
    <name type="scientific">Klebsiella michiganensis</name>
    <dbReference type="NCBI Taxonomy" id="1134687"/>
    <lineage>
        <taxon>Bacteria</taxon>
        <taxon>Pseudomonadati</taxon>
        <taxon>Pseudomonadota</taxon>
        <taxon>Gammaproteobacteria</taxon>
        <taxon>Enterobacterales</taxon>
        <taxon>Enterobacteriaceae</taxon>
        <taxon>Klebsiella/Raoultella group</taxon>
        <taxon>Klebsiella</taxon>
    </lineage>
</organism>
<evidence type="ECO:0000313" key="2">
    <source>
        <dbReference type="EMBL" id="PLM40446.1"/>
    </source>
</evidence>
<gene>
    <name evidence="2" type="ORF">CWM85_42365</name>
</gene>
<proteinExistence type="predicted"/>
<dbReference type="InterPro" id="IPR004143">
    <property type="entry name" value="BPL_LPL_catalytic"/>
</dbReference>
<dbReference type="Gene3D" id="3.30.930.10">
    <property type="entry name" value="Bira Bifunctional Protein, Domain 2"/>
    <property type="match status" value="1"/>
</dbReference>
<evidence type="ECO:0000259" key="1">
    <source>
        <dbReference type="PROSITE" id="PS51733"/>
    </source>
</evidence>
<dbReference type="GO" id="GO:0016874">
    <property type="term" value="F:ligase activity"/>
    <property type="evidence" value="ECO:0007669"/>
    <property type="project" value="UniProtKB-KW"/>
</dbReference>
<dbReference type="EMBL" id="PIET01002899">
    <property type="protein sequence ID" value="PLM40446.1"/>
    <property type="molecule type" value="Genomic_DNA"/>
</dbReference>
<feature type="domain" description="BPL/LPL catalytic" evidence="1">
    <location>
        <begin position="1"/>
        <end position="109"/>
    </location>
</feature>